<feature type="domain" description="Methyltransferase type 11" evidence="1">
    <location>
        <begin position="87"/>
        <end position="175"/>
    </location>
</feature>
<protein>
    <submittedName>
        <fullName evidence="2">Methyltransferase type 11</fullName>
    </submittedName>
</protein>
<accession>A0A1W6JZE3</accession>
<evidence type="ECO:0000259" key="1">
    <source>
        <dbReference type="Pfam" id="PF08241"/>
    </source>
</evidence>
<keyword evidence="3" id="KW-1185">Reference proteome</keyword>
<evidence type="ECO:0000313" key="3">
    <source>
        <dbReference type="Proteomes" id="UP000193404"/>
    </source>
</evidence>
<dbReference type="AlphaFoldDB" id="A0A1W6JZE3"/>
<dbReference type="PANTHER" id="PTHR43591">
    <property type="entry name" value="METHYLTRANSFERASE"/>
    <property type="match status" value="1"/>
</dbReference>
<dbReference type="CDD" id="cd02440">
    <property type="entry name" value="AdoMet_MTases"/>
    <property type="match status" value="1"/>
</dbReference>
<dbReference type="GeneID" id="41590541"/>
<organism evidence="2 3">
    <name type="scientific">Acidianus manzaensis</name>
    <dbReference type="NCBI Taxonomy" id="282676"/>
    <lineage>
        <taxon>Archaea</taxon>
        <taxon>Thermoproteota</taxon>
        <taxon>Thermoprotei</taxon>
        <taxon>Sulfolobales</taxon>
        <taxon>Sulfolobaceae</taxon>
        <taxon>Acidianus</taxon>
    </lineage>
</organism>
<reference evidence="2 3" key="1">
    <citation type="submission" date="2017-03" db="EMBL/GenBank/DDBJ databases">
        <title>Sulfur activation and transportation mechanism of thermophilic Archaea Acidianus manzaensis YN-25.</title>
        <authorList>
            <person name="Ma Y."/>
            <person name="Yang Y."/>
            <person name="Xia J."/>
        </authorList>
    </citation>
    <scope>NUCLEOTIDE SEQUENCE [LARGE SCALE GENOMIC DNA]</scope>
    <source>
        <strain evidence="2 3">YN-25</strain>
    </source>
</reference>
<dbReference type="STRING" id="282676.B6F84_06435"/>
<name>A0A1W6JZE3_9CREN</name>
<dbReference type="GO" id="GO:0008757">
    <property type="term" value="F:S-adenosylmethionine-dependent methyltransferase activity"/>
    <property type="evidence" value="ECO:0007669"/>
    <property type="project" value="InterPro"/>
</dbReference>
<dbReference type="Proteomes" id="UP000193404">
    <property type="component" value="Chromosome"/>
</dbReference>
<proteinExistence type="predicted"/>
<dbReference type="EMBL" id="CP020477">
    <property type="protein sequence ID" value="ARM75711.1"/>
    <property type="molecule type" value="Genomic_DNA"/>
</dbReference>
<dbReference type="RefSeq" id="WP_148691487.1">
    <property type="nucleotide sequence ID" value="NZ_CP020477.1"/>
</dbReference>
<dbReference type="Gene3D" id="3.40.50.150">
    <property type="entry name" value="Vaccinia Virus protein VP39"/>
    <property type="match status" value="1"/>
</dbReference>
<dbReference type="SUPFAM" id="SSF53335">
    <property type="entry name" value="S-adenosyl-L-methionine-dependent methyltransferases"/>
    <property type="match status" value="1"/>
</dbReference>
<dbReference type="GO" id="GO:0032259">
    <property type="term" value="P:methylation"/>
    <property type="evidence" value="ECO:0007669"/>
    <property type="project" value="UniProtKB-KW"/>
</dbReference>
<gene>
    <name evidence="2" type="ORF">B6F84_06435</name>
</gene>
<dbReference type="KEGG" id="aman:B6F84_06435"/>
<dbReference type="OrthoDB" id="1018at2157"/>
<keyword evidence="2" id="KW-0489">Methyltransferase</keyword>
<evidence type="ECO:0000313" key="2">
    <source>
        <dbReference type="EMBL" id="ARM75711.1"/>
    </source>
</evidence>
<dbReference type="Pfam" id="PF08241">
    <property type="entry name" value="Methyltransf_11"/>
    <property type="match status" value="1"/>
</dbReference>
<sequence>MLDIFQCPIDGSRINADLECEKGHRFIYNSGIYDFVIKENKGEDILERVAPLYESIWAPLGFFITSFHSYSKLYEDAARFLSSKVFLDVGTGPGKIFDYIKCETCIGLDISVRFLTILKNKRGGKVIPVRGDALSLPILSSSVDSISSFLTLHMLSNPSLGIKEISRVLKKGGKCEILVLVKSNYISKLLSKWWKLDLKHKDYYISSLKENELHIVENKDYGPWSLFKCQKS</sequence>
<dbReference type="InterPro" id="IPR013216">
    <property type="entry name" value="Methyltransf_11"/>
</dbReference>
<keyword evidence="2" id="KW-0808">Transferase</keyword>
<dbReference type="InterPro" id="IPR029063">
    <property type="entry name" value="SAM-dependent_MTases_sf"/>
</dbReference>